<dbReference type="EMBL" id="NKXS01006956">
    <property type="protein sequence ID" value="PIN00459.1"/>
    <property type="molecule type" value="Genomic_DNA"/>
</dbReference>
<evidence type="ECO:0000313" key="2">
    <source>
        <dbReference type="Proteomes" id="UP000231279"/>
    </source>
</evidence>
<evidence type="ECO:0000313" key="1">
    <source>
        <dbReference type="EMBL" id="PIN00459.1"/>
    </source>
</evidence>
<accession>A0A2G9G561</accession>
<protein>
    <submittedName>
        <fullName evidence="1">Uncharacterized protein</fullName>
    </submittedName>
</protein>
<comment type="caution">
    <text evidence="1">The sequence shown here is derived from an EMBL/GenBank/DDBJ whole genome shotgun (WGS) entry which is preliminary data.</text>
</comment>
<organism evidence="1 2">
    <name type="scientific">Handroanthus impetiginosus</name>
    <dbReference type="NCBI Taxonomy" id="429701"/>
    <lineage>
        <taxon>Eukaryota</taxon>
        <taxon>Viridiplantae</taxon>
        <taxon>Streptophyta</taxon>
        <taxon>Embryophyta</taxon>
        <taxon>Tracheophyta</taxon>
        <taxon>Spermatophyta</taxon>
        <taxon>Magnoliopsida</taxon>
        <taxon>eudicotyledons</taxon>
        <taxon>Gunneridae</taxon>
        <taxon>Pentapetalae</taxon>
        <taxon>asterids</taxon>
        <taxon>lamiids</taxon>
        <taxon>Lamiales</taxon>
        <taxon>Bignoniaceae</taxon>
        <taxon>Crescentiina</taxon>
        <taxon>Tabebuia alliance</taxon>
        <taxon>Handroanthus</taxon>
    </lineage>
</organism>
<gene>
    <name evidence="1" type="ORF">CDL12_27037</name>
</gene>
<sequence>MPFYSSVIIHARLYFNYHSRLVLLVVKKAGFTGGVFHEWRAFQSNVPFLPFPPIRQSQTMGLLAHLY</sequence>
<keyword evidence="2" id="KW-1185">Reference proteome</keyword>
<name>A0A2G9G561_9LAMI</name>
<dbReference type="Proteomes" id="UP000231279">
    <property type="component" value="Unassembled WGS sequence"/>
</dbReference>
<dbReference type="AlphaFoldDB" id="A0A2G9G561"/>
<proteinExistence type="predicted"/>
<reference evidence="2" key="1">
    <citation type="journal article" date="2018" name="Gigascience">
        <title>Genome assembly of the Pink Ipe (Handroanthus impetiginosus, Bignoniaceae), a highly valued, ecologically keystone Neotropical timber forest tree.</title>
        <authorList>
            <person name="Silva-Junior O.B."/>
            <person name="Grattapaglia D."/>
            <person name="Novaes E."/>
            <person name="Collevatti R.G."/>
        </authorList>
    </citation>
    <scope>NUCLEOTIDE SEQUENCE [LARGE SCALE GENOMIC DNA]</scope>
    <source>
        <strain evidence="2">cv. UFG-1</strain>
    </source>
</reference>